<feature type="transmembrane region" description="Helical" evidence="6">
    <location>
        <begin position="182"/>
        <end position="204"/>
    </location>
</feature>
<dbReference type="STRING" id="1111077.M1WBE6"/>
<dbReference type="OrthoDB" id="10267969at2759"/>
<dbReference type="EMBL" id="CAGA01000060">
    <property type="protein sequence ID" value="CCE33550.1"/>
    <property type="molecule type" value="Genomic_DNA"/>
</dbReference>
<accession>M1WBE6</accession>
<evidence type="ECO:0000313" key="8">
    <source>
        <dbReference type="EMBL" id="CCE33550.1"/>
    </source>
</evidence>
<comment type="similarity">
    <text evidence="2 6">Belongs to the peroxisomal membrane protein PXMP2/4 family.</text>
</comment>
<dbReference type="PANTHER" id="PTHR11266">
    <property type="entry name" value="PEROXISOMAL MEMBRANE PROTEIN 2, PXMP2 MPV17"/>
    <property type="match status" value="1"/>
</dbReference>
<evidence type="ECO:0008006" key="10">
    <source>
        <dbReference type="Google" id="ProtNLM"/>
    </source>
</evidence>
<organism evidence="8 9">
    <name type="scientific">Claviceps purpurea (strain 20.1)</name>
    <name type="common">Ergot fungus</name>
    <name type="synonym">Sphacelia segetum</name>
    <dbReference type="NCBI Taxonomy" id="1111077"/>
    <lineage>
        <taxon>Eukaryota</taxon>
        <taxon>Fungi</taxon>
        <taxon>Dikarya</taxon>
        <taxon>Ascomycota</taxon>
        <taxon>Pezizomycotina</taxon>
        <taxon>Sordariomycetes</taxon>
        <taxon>Hypocreomycetidae</taxon>
        <taxon>Hypocreales</taxon>
        <taxon>Clavicipitaceae</taxon>
        <taxon>Claviceps</taxon>
    </lineage>
</organism>
<keyword evidence="9" id="KW-1185">Reference proteome</keyword>
<dbReference type="eggNOG" id="KOG1944">
    <property type="taxonomic scope" value="Eukaryota"/>
</dbReference>
<evidence type="ECO:0000313" key="9">
    <source>
        <dbReference type="Proteomes" id="UP000016801"/>
    </source>
</evidence>
<dbReference type="PhylomeDB" id="M1WBE6"/>
<evidence type="ECO:0000256" key="4">
    <source>
        <dbReference type="ARBA" id="ARBA00022989"/>
    </source>
</evidence>
<evidence type="ECO:0000256" key="1">
    <source>
        <dbReference type="ARBA" id="ARBA00004141"/>
    </source>
</evidence>
<dbReference type="VEuPathDB" id="FungiDB:CPUR_07475"/>
<evidence type="ECO:0000256" key="6">
    <source>
        <dbReference type="RuleBase" id="RU363053"/>
    </source>
</evidence>
<protein>
    <recommendedName>
        <fullName evidence="10">Glomerulosclerosis protein Mpv17</fullName>
    </recommendedName>
</protein>
<evidence type="ECO:0000256" key="7">
    <source>
        <dbReference type="SAM" id="MobiDB-lite"/>
    </source>
</evidence>
<dbReference type="Pfam" id="PF04117">
    <property type="entry name" value="Mpv17_PMP22"/>
    <property type="match status" value="1"/>
</dbReference>
<dbReference type="AlphaFoldDB" id="M1WBE6"/>
<sequence length="231" mass="25477">MAPNPIFSATLQAALLGAISNILAQLIQSYRNQTTLEVDWIPVFQFLIFSIISTPPNFIWQDYLESTFPARNRMPPSLPPAASSATHPQKPASKTSPEQQQQQQPPLNIRNTLTKFILDQTLGATLNTLLFSLYIHSIHMAMPHAPRLTSFTKAASYWVSPGVIDFSAVDTRLVLQAALAEFWTIVFAGIKLWPAVSLVNYTLVRTVEGRSLVGCVAGLGWGVYMSMMAAQ</sequence>
<dbReference type="InterPro" id="IPR007248">
    <property type="entry name" value="Mpv17_PMP22"/>
</dbReference>
<evidence type="ECO:0000256" key="5">
    <source>
        <dbReference type="ARBA" id="ARBA00023136"/>
    </source>
</evidence>
<dbReference type="PANTHER" id="PTHR11266:SF80">
    <property type="entry name" value="PEROXISOMAL MEMBRANE PROTEIN 2"/>
    <property type="match status" value="1"/>
</dbReference>
<keyword evidence="5 6" id="KW-0472">Membrane</keyword>
<feature type="transmembrane region" description="Helical" evidence="6">
    <location>
        <begin position="211"/>
        <end position="230"/>
    </location>
</feature>
<dbReference type="GO" id="GO:0005778">
    <property type="term" value="C:peroxisomal membrane"/>
    <property type="evidence" value="ECO:0007669"/>
    <property type="project" value="TreeGrafter"/>
</dbReference>
<evidence type="ECO:0000256" key="3">
    <source>
        <dbReference type="ARBA" id="ARBA00022692"/>
    </source>
</evidence>
<comment type="subcellular location">
    <subcellularLocation>
        <location evidence="1">Membrane</location>
        <topology evidence="1">Multi-pass membrane protein</topology>
    </subcellularLocation>
</comment>
<proteinExistence type="inferred from homology"/>
<keyword evidence="4 6" id="KW-1133">Transmembrane helix</keyword>
<reference evidence="8 9" key="1">
    <citation type="journal article" date="2013" name="PLoS Genet.">
        <title>Plant-symbiotic fungi as chemical engineers: Multi-genome analysis of the Clavicipitaceae reveals dynamics of alkaloid loci.</title>
        <authorList>
            <person name="Schardl C.L."/>
            <person name="Young C.A."/>
            <person name="Hesse U."/>
            <person name="Amyotte S.G."/>
            <person name="Andreeva K."/>
            <person name="Calie P.J."/>
            <person name="Fleetwood D.J."/>
            <person name="Haws D.C."/>
            <person name="Moore N."/>
            <person name="Oeser B."/>
            <person name="Panaccione D.G."/>
            <person name="Schweri K.K."/>
            <person name="Voisey C.R."/>
            <person name="Farman M.L."/>
            <person name="Jaromczyk J.W."/>
            <person name="Roe B.A."/>
            <person name="O'Sullivan D.M."/>
            <person name="Scott B."/>
            <person name="Tudzynski P."/>
            <person name="An Z."/>
            <person name="Arnaoudova E.G."/>
            <person name="Bullock C.T."/>
            <person name="Charlton N.D."/>
            <person name="Chen L."/>
            <person name="Cox M."/>
            <person name="Dinkins R.D."/>
            <person name="Florea S."/>
            <person name="Glenn A.E."/>
            <person name="Gordon A."/>
            <person name="Gueldener U."/>
            <person name="Harris D.R."/>
            <person name="Hollin W."/>
            <person name="Jaromczyk J."/>
            <person name="Johnson R.D."/>
            <person name="Khan A.K."/>
            <person name="Leistner E."/>
            <person name="Leuchtmann A."/>
            <person name="Li C."/>
            <person name="Liu J."/>
            <person name="Liu J."/>
            <person name="Liu M."/>
            <person name="Mace W."/>
            <person name="Machado C."/>
            <person name="Nagabhyru P."/>
            <person name="Pan J."/>
            <person name="Schmid J."/>
            <person name="Sugawara K."/>
            <person name="Steiner U."/>
            <person name="Takach J.E."/>
            <person name="Tanaka E."/>
            <person name="Webb J.S."/>
            <person name="Wilson E.V."/>
            <person name="Wiseman J.L."/>
            <person name="Yoshida R."/>
            <person name="Zeng Z."/>
        </authorList>
    </citation>
    <scope>NUCLEOTIDE SEQUENCE [LARGE SCALE GENOMIC DNA]</scope>
    <source>
        <strain evidence="8 9">20.1</strain>
    </source>
</reference>
<dbReference type="HOGENOM" id="CLU_049109_3_1_1"/>
<comment type="caution">
    <text evidence="8">The sequence shown here is derived from an EMBL/GenBank/DDBJ whole genome shotgun (WGS) entry which is preliminary data.</text>
</comment>
<dbReference type="Proteomes" id="UP000016801">
    <property type="component" value="Unassembled WGS sequence"/>
</dbReference>
<feature type="region of interest" description="Disordered" evidence="7">
    <location>
        <begin position="74"/>
        <end position="105"/>
    </location>
</feature>
<keyword evidence="3 6" id="KW-0812">Transmembrane</keyword>
<name>M1WBE6_CLAP2</name>
<gene>
    <name evidence="8" type="ORF">CPUR_07475</name>
</gene>
<evidence type="ECO:0000256" key="2">
    <source>
        <dbReference type="ARBA" id="ARBA00006824"/>
    </source>
</evidence>